<dbReference type="PANTHER" id="PTHR43400:SF10">
    <property type="entry name" value="3-OXOSTEROID 1-DEHYDROGENASE"/>
    <property type="match status" value="1"/>
</dbReference>
<keyword evidence="2" id="KW-0285">Flavoprotein</keyword>
<comment type="cofactor">
    <cofactor evidence="1">
        <name>FAD</name>
        <dbReference type="ChEBI" id="CHEBI:57692"/>
    </cofactor>
</comment>
<evidence type="ECO:0000313" key="6">
    <source>
        <dbReference type="EMBL" id="GAA2483197.1"/>
    </source>
</evidence>
<accession>A0ABN3LHN0</accession>
<keyword evidence="3" id="KW-0274">FAD</keyword>
<dbReference type="PANTHER" id="PTHR43400">
    <property type="entry name" value="FUMARATE REDUCTASE"/>
    <property type="match status" value="1"/>
</dbReference>
<dbReference type="Gene3D" id="3.90.700.10">
    <property type="entry name" value="Succinate dehydrogenase/fumarate reductase flavoprotein, catalytic domain"/>
    <property type="match status" value="1"/>
</dbReference>
<feature type="domain" description="FAD-dependent oxidoreductase 2 FAD-binding" evidence="5">
    <location>
        <begin position="23"/>
        <end position="475"/>
    </location>
</feature>
<evidence type="ECO:0000256" key="3">
    <source>
        <dbReference type="ARBA" id="ARBA00022827"/>
    </source>
</evidence>
<dbReference type="SUPFAM" id="SSF51905">
    <property type="entry name" value="FAD/NAD(P)-binding domain"/>
    <property type="match status" value="1"/>
</dbReference>
<gene>
    <name evidence="6" type="ORF">GCM10010406_19410</name>
</gene>
<dbReference type="RefSeq" id="WP_344382732.1">
    <property type="nucleotide sequence ID" value="NZ_BAAATA010000008.1"/>
</dbReference>
<evidence type="ECO:0000256" key="1">
    <source>
        <dbReference type="ARBA" id="ARBA00001974"/>
    </source>
</evidence>
<evidence type="ECO:0000259" key="5">
    <source>
        <dbReference type="Pfam" id="PF00890"/>
    </source>
</evidence>
<dbReference type="InterPro" id="IPR050315">
    <property type="entry name" value="FAD-oxidoreductase_2"/>
</dbReference>
<dbReference type="InterPro" id="IPR027477">
    <property type="entry name" value="Succ_DH/fumarate_Rdtase_cat_sf"/>
</dbReference>
<dbReference type="Gene3D" id="3.50.50.60">
    <property type="entry name" value="FAD/NAD(P)-binding domain"/>
    <property type="match status" value="1"/>
</dbReference>
<evidence type="ECO:0000256" key="4">
    <source>
        <dbReference type="ARBA" id="ARBA00023002"/>
    </source>
</evidence>
<dbReference type="Proteomes" id="UP001501358">
    <property type="component" value="Unassembled WGS sequence"/>
</dbReference>
<dbReference type="NCBIfam" id="NF005510">
    <property type="entry name" value="PRK07121.1-3"/>
    <property type="match status" value="1"/>
</dbReference>
<comment type="caution">
    <text evidence="6">The sequence shown here is derived from an EMBL/GenBank/DDBJ whole genome shotgun (WGS) entry which is preliminary data.</text>
</comment>
<sequence>MNRNASAAPRAAEEVESYDHEVDVVVLGFGCAGAAAAHEAAAAGAEVLLIERAGGPGGSSALSGGEIYLGGGTPVQRACGFDDTPAEMEAFLTAALGPHADQAKIRLYCEGSTEHYQWLVDRGVSFNASLWDAPTWMPLTEDGLMWLGENSWPFDRIAKPAPRGHRPGTSSFGGWLLMEKLSAAVVDAGVGVHTDTLATSLVVDAGGRVVGVTARRYGEELLYRARRGVVVTTGGFVDNEEMLAQHAPQLLGHDKVSDGLDDGSGITMAAAAGAATRRMSVVETALSVVPGLIARGMLVDALGQRFVNEDTYPGLISHAAVHRRPGPVWTIVDEEGYESLDERERWGVRPHHVAGTLAELEQETGMPAGSLQATVAAYNEAAERGEDPYFHKAARWLRPLRPPYAAIDSRIRFHADRPERAGSTTGVAGFTLGGLHTTVDGEVLDLAGQPIEGLYAAGRASSGMHGENYISGTSLGDGTFFGRRAGRAAAAAGR</sequence>
<evidence type="ECO:0000313" key="7">
    <source>
        <dbReference type="Proteomes" id="UP001501358"/>
    </source>
</evidence>
<organism evidence="6 7">
    <name type="scientific">Streptomyces thermolineatus</name>
    <dbReference type="NCBI Taxonomy" id="44033"/>
    <lineage>
        <taxon>Bacteria</taxon>
        <taxon>Bacillati</taxon>
        <taxon>Actinomycetota</taxon>
        <taxon>Actinomycetes</taxon>
        <taxon>Kitasatosporales</taxon>
        <taxon>Streptomycetaceae</taxon>
        <taxon>Streptomyces</taxon>
    </lineage>
</organism>
<keyword evidence="4" id="KW-0560">Oxidoreductase</keyword>
<dbReference type="InterPro" id="IPR003953">
    <property type="entry name" value="FAD-dep_OxRdtase_2_FAD-bd"/>
</dbReference>
<dbReference type="InterPro" id="IPR036188">
    <property type="entry name" value="FAD/NAD-bd_sf"/>
</dbReference>
<evidence type="ECO:0000256" key="2">
    <source>
        <dbReference type="ARBA" id="ARBA00022630"/>
    </source>
</evidence>
<dbReference type="SUPFAM" id="SSF56425">
    <property type="entry name" value="Succinate dehydrogenase/fumarate reductase flavoprotein, catalytic domain"/>
    <property type="match status" value="1"/>
</dbReference>
<dbReference type="EMBL" id="BAAATA010000008">
    <property type="protein sequence ID" value="GAA2483197.1"/>
    <property type="molecule type" value="Genomic_DNA"/>
</dbReference>
<reference evidence="6 7" key="1">
    <citation type="journal article" date="2019" name="Int. J. Syst. Evol. Microbiol.">
        <title>The Global Catalogue of Microorganisms (GCM) 10K type strain sequencing project: providing services to taxonomists for standard genome sequencing and annotation.</title>
        <authorList>
            <consortium name="The Broad Institute Genomics Platform"/>
            <consortium name="The Broad Institute Genome Sequencing Center for Infectious Disease"/>
            <person name="Wu L."/>
            <person name="Ma J."/>
        </authorList>
    </citation>
    <scope>NUCLEOTIDE SEQUENCE [LARGE SCALE GENOMIC DNA]</scope>
    <source>
        <strain evidence="6 7">JCM 6307</strain>
    </source>
</reference>
<dbReference type="Pfam" id="PF00890">
    <property type="entry name" value="FAD_binding_2"/>
    <property type="match status" value="1"/>
</dbReference>
<name>A0ABN3LHN0_9ACTN</name>
<protein>
    <submittedName>
        <fullName evidence="6">FAD-binding protein</fullName>
    </submittedName>
</protein>
<proteinExistence type="predicted"/>
<keyword evidence="7" id="KW-1185">Reference proteome</keyword>